<dbReference type="AlphaFoldDB" id="A0A4Q4LYT6"/>
<reference evidence="3" key="1">
    <citation type="journal article" date="2019" name="bioRxiv">
        <title>Genomics, evolutionary history and diagnostics of the Alternaria alternata species group including apple and Asian pear pathotypes.</title>
        <authorList>
            <person name="Armitage A.D."/>
            <person name="Cockerton H.M."/>
            <person name="Sreenivasaprasad S."/>
            <person name="Woodhall J.W."/>
            <person name="Lane C.R."/>
            <person name="Harrison R.J."/>
            <person name="Clarkson J.P."/>
        </authorList>
    </citation>
    <scope>NUCLEOTIDE SEQUENCE [LARGE SCALE GENOMIC DNA]</scope>
    <source>
        <strain evidence="3">FERA 1082</strain>
    </source>
</reference>
<evidence type="ECO:0000313" key="2">
    <source>
        <dbReference type="EMBL" id="RYN22478.1"/>
    </source>
</evidence>
<sequence length="65" mass="7138">MSPNTSSTLFDNFGLDDETGSKQGYLLVIDIVCPRGRIQSYTNDDDTLLHFPRDVADNGGGNLYP</sequence>
<dbReference type="EMBL" id="PDXA01000113">
    <property type="protein sequence ID" value="RYN22478.1"/>
    <property type="molecule type" value="Genomic_DNA"/>
</dbReference>
<gene>
    <name evidence="2" type="ORF">AA0114_g12890</name>
</gene>
<name>A0A4Q4LYT6_9PLEO</name>
<evidence type="ECO:0000313" key="3">
    <source>
        <dbReference type="Proteomes" id="UP000292402"/>
    </source>
</evidence>
<feature type="compositionally biased region" description="Polar residues" evidence="1">
    <location>
        <begin position="1"/>
        <end position="10"/>
    </location>
</feature>
<organism evidence="2 3">
    <name type="scientific">Alternaria tenuissima</name>
    <dbReference type="NCBI Taxonomy" id="119927"/>
    <lineage>
        <taxon>Eukaryota</taxon>
        <taxon>Fungi</taxon>
        <taxon>Dikarya</taxon>
        <taxon>Ascomycota</taxon>
        <taxon>Pezizomycotina</taxon>
        <taxon>Dothideomycetes</taxon>
        <taxon>Pleosporomycetidae</taxon>
        <taxon>Pleosporales</taxon>
        <taxon>Pleosporineae</taxon>
        <taxon>Pleosporaceae</taxon>
        <taxon>Alternaria</taxon>
        <taxon>Alternaria sect. Alternaria</taxon>
        <taxon>Alternaria alternata complex</taxon>
    </lineage>
</organism>
<dbReference type="Proteomes" id="UP000292402">
    <property type="component" value="Unassembled WGS sequence"/>
</dbReference>
<proteinExistence type="predicted"/>
<comment type="caution">
    <text evidence="2">The sequence shown here is derived from an EMBL/GenBank/DDBJ whole genome shotgun (WGS) entry which is preliminary data.</text>
</comment>
<protein>
    <submittedName>
        <fullName evidence="2">Uncharacterized protein</fullName>
    </submittedName>
</protein>
<feature type="region of interest" description="Disordered" evidence="1">
    <location>
        <begin position="1"/>
        <end position="20"/>
    </location>
</feature>
<evidence type="ECO:0000256" key="1">
    <source>
        <dbReference type="SAM" id="MobiDB-lite"/>
    </source>
</evidence>
<accession>A0A4Q4LYT6</accession>